<dbReference type="AlphaFoldDB" id="A0A369IBA2"/>
<dbReference type="Proteomes" id="UP000253141">
    <property type="component" value="Unassembled WGS sequence"/>
</dbReference>
<organism evidence="1 2">
    <name type="scientific">Runella aurantiaca</name>
    <dbReference type="NCBI Taxonomy" id="2282308"/>
    <lineage>
        <taxon>Bacteria</taxon>
        <taxon>Pseudomonadati</taxon>
        <taxon>Bacteroidota</taxon>
        <taxon>Cytophagia</taxon>
        <taxon>Cytophagales</taxon>
        <taxon>Spirosomataceae</taxon>
        <taxon>Runella</taxon>
    </lineage>
</organism>
<sequence>MKRFVFIKKPLWNHSRGGFLMKMLVSSVAYSFGALGCSQPSVRVAHNPTQFTPIKIFAIPSQ</sequence>
<keyword evidence="2" id="KW-1185">Reference proteome</keyword>
<proteinExistence type="predicted"/>
<evidence type="ECO:0000313" key="2">
    <source>
        <dbReference type="Proteomes" id="UP000253141"/>
    </source>
</evidence>
<dbReference type="EMBL" id="QPIW01000013">
    <property type="protein sequence ID" value="RDB04803.1"/>
    <property type="molecule type" value="Genomic_DNA"/>
</dbReference>
<accession>A0A369IBA2</accession>
<name>A0A369IBA2_9BACT</name>
<evidence type="ECO:0000313" key="1">
    <source>
        <dbReference type="EMBL" id="RDB04803.1"/>
    </source>
</evidence>
<protein>
    <submittedName>
        <fullName evidence="1">Uncharacterized protein</fullName>
    </submittedName>
</protein>
<reference evidence="1 2" key="1">
    <citation type="submission" date="2018-07" db="EMBL/GenBank/DDBJ databases">
        <title>Genome analysis of Runella aurantiaca.</title>
        <authorList>
            <person name="Yang X."/>
        </authorList>
    </citation>
    <scope>NUCLEOTIDE SEQUENCE [LARGE SCALE GENOMIC DNA]</scope>
    <source>
        <strain evidence="1 2">YX9</strain>
    </source>
</reference>
<comment type="caution">
    <text evidence="1">The sequence shown here is derived from an EMBL/GenBank/DDBJ whole genome shotgun (WGS) entry which is preliminary data.</text>
</comment>
<gene>
    <name evidence="1" type="ORF">DVG78_16230</name>
</gene>